<feature type="repeat" description="TPR" evidence="3">
    <location>
        <begin position="209"/>
        <end position="242"/>
    </location>
</feature>
<feature type="repeat" description="TPR" evidence="3">
    <location>
        <begin position="85"/>
        <end position="118"/>
    </location>
</feature>
<evidence type="ECO:0000313" key="6">
    <source>
        <dbReference type="EMBL" id="QAT16457.1"/>
    </source>
</evidence>
<feature type="repeat" description="TPR" evidence="3">
    <location>
        <begin position="51"/>
        <end position="84"/>
    </location>
</feature>
<keyword evidence="2 3" id="KW-0802">TPR repeat</keyword>
<dbReference type="OrthoDB" id="9769030at2"/>
<keyword evidence="1" id="KW-0677">Repeat</keyword>
<feature type="chain" id="PRO_5019517065" description="Tetratricopeptide repeat protein" evidence="5">
    <location>
        <begin position="38"/>
        <end position="260"/>
    </location>
</feature>
<feature type="region of interest" description="Disordered" evidence="4">
    <location>
        <begin position="188"/>
        <end position="207"/>
    </location>
</feature>
<feature type="repeat" description="TPR" evidence="3">
    <location>
        <begin position="119"/>
        <end position="152"/>
    </location>
</feature>
<evidence type="ECO:0000256" key="2">
    <source>
        <dbReference type="ARBA" id="ARBA00022803"/>
    </source>
</evidence>
<dbReference type="AlphaFoldDB" id="A0A410P2N1"/>
<feature type="compositionally biased region" description="Basic and acidic residues" evidence="4">
    <location>
        <begin position="188"/>
        <end position="197"/>
    </location>
</feature>
<dbReference type="InterPro" id="IPR013105">
    <property type="entry name" value="TPR_2"/>
</dbReference>
<dbReference type="Pfam" id="PF13414">
    <property type="entry name" value="TPR_11"/>
    <property type="match status" value="1"/>
</dbReference>
<dbReference type="InterPro" id="IPR019734">
    <property type="entry name" value="TPR_rpt"/>
</dbReference>
<dbReference type="SUPFAM" id="SSF48452">
    <property type="entry name" value="TPR-like"/>
    <property type="match status" value="1"/>
</dbReference>
<evidence type="ECO:0008006" key="8">
    <source>
        <dbReference type="Google" id="ProtNLM"/>
    </source>
</evidence>
<evidence type="ECO:0000313" key="7">
    <source>
        <dbReference type="Proteomes" id="UP000287243"/>
    </source>
</evidence>
<dbReference type="Pfam" id="PF07719">
    <property type="entry name" value="TPR_2"/>
    <property type="match status" value="1"/>
</dbReference>
<dbReference type="InterPro" id="IPR011990">
    <property type="entry name" value="TPR-like_helical_dom_sf"/>
</dbReference>
<dbReference type="Proteomes" id="UP000287243">
    <property type="component" value="Chromosome"/>
</dbReference>
<dbReference type="EMBL" id="CP019384">
    <property type="protein sequence ID" value="QAT16457.1"/>
    <property type="molecule type" value="Genomic_DNA"/>
</dbReference>
<keyword evidence="7" id="KW-1185">Reference proteome</keyword>
<dbReference type="PANTHER" id="PTHR12558">
    <property type="entry name" value="CELL DIVISION CYCLE 16,23,27"/>
    <property type="match status" value="1"/>
</dbReference>
<dbReference type="PANTHER" id="PTHR12558:SF13">
    <property type="entry name" value="CELL DIVISION CYCLE PROTEIN 27 HOMOLOG"/>
    <property type="match status" value="1"/>
</dbReference>
<feature type="signal peptide" evidence="5">
    <location>
        <begin position="1"/>
        <end position="37"/>
    </location>
</feature>
<dbReference type="PROSITE" id="PS50293">
    <property type="entry name" value="TPR_REGION"/>
    <property type="match status" value="2"/>
</dbReference>
<keyword evidence="5" id="KW-0732">Signal</keyword>
<dbReference type="Gene3D" id="1.25.40.10">
    <property type="entry name" value="Tetratricopeptide repeat domain"/>
    <property type="match status" value="2"/>
</dbReference>
<proteinExistence type="predicted"/>
<protein>
    <recommendedName>
        <fullName evidence="8">Tetratricopeptide repeat protein</fullName>
    </recommendedName>
</protein>
<sequence>MYYSNFNNILRMRKITPLFLIALYSLSILSFVSCAFAEEDWSVSSETKKMAVDYRDKGLRYQKSGDLDTALIYFQKAIELDPNFAVAYNDAGVLYESKGWYDRAKQAYGRAIEIDPSLPSPYYNLGSIYEKEGNFDKAIYYYKQRVLIGDWNDEWTVKARQSLKGLGVNDPELKQNFLDEQMARMEASNDIKGEPKGNDLNPKRRKRDARLHLMRGKQLYSMGRFTEALKELGMAAVLDPKNKEISKTLEEVQQKSLFND</sequence>
<accession>A0A410P2N1</accession>
<evidence type="ECO:0000256" key="4">
    <source>
        <dbReference type="SAM" id="MobiDB-lite"/>
    </source>
</evidence>
<evidence type="ECO:0000256" key="5">
    <source>
        <dbReference type="SAM" id="SignalP"/>
    </source>
</evidence>
<dbReference type="KEGG" id="vai:BU251_01295"/>
<evidence type="ECO:0000256" key="1">
    <source>
        <dbReference type="ARBA" id="ARBA00022737"/>
    </source>
</evidence>
<dbReference type="PROSITE" id="PS50005">
    <property type="entry name" value="TPR"/>
    <property type="match status" value="4"/>
</dbReference>
<reference evidence="6 7" key="1">
    <citation type="submission" date="2017-01" db="EMBL/GenBank/DDBJ databases">
        <title>First insights into the biology of 'candidatus Vampirococcus archaeovorus'.</title>
        <authorList>
            <person name="Kizina J."/>
            <person name="Jordan S."/>
            <person name="Stueber K."/>
            <person name="Reinhardt R."/>
            <person name="Harder J."/>
        </authorList>
    </citation>
    <scope>NUCLEOTIDE SEQUENCE [LARGE SCALE GENOMIC DNA]</scope>
    <source>
        <strain evidence="6 7">LiM</strain>
    </source>
</reference>
<dbReference type="SMART" id="SM00028">
    <property type="entry name" value="TPR"/>
    <property type="match status" value="4"/>
</dbReference>
<gene>
    <name evidence="6" type="ORF">BU251_01295</name>
</gene>
<name>A0A410P2N1_VELA1</name>
<evidence type="ECO:0000256" key="3">
    <source>
        <dbReference type="PROSITE-ProRule" id="PRU00339"/>
    </source>
</evidence>
<organism evidence="6 7">
    <name type="scientific">Velamenicoccus archaeovorus</name>
    <dbReference type="NCBI Taxonomy" id="1930593"/>
    <lineage>
        <taxon>Bacteria</taxon>
        <taxon>Pseudomonadati</taxon>
        <taxon>Candidatus Omnitrophota</taxon>
        <taxon>Candidatus Velamenicoccus</taxon>
    </lineage>
</organism>